<protein>
    <recommendedName>
        <fullName evidence="1">Endonuclease/exonuclease/phosphatase domain-containing protein</fullName>
    </recommendedName>
</protein>
<dbReference type="InterPro" id="IPR036691">
    <property type="entry name" value="Endo/exonu/phosph_ase_sf"/>
</dbReference>
<dbReference type="SUPFAM" id="SSF56219">
    <property type="entry name" value="DNase I-like"/>
    <property type="match status" value="1"/>
</dbReference>
<organism evidence="2 3">
    <name type="scientific">Dipteronia sinensis</name>
    <dbReference type="NCBI Taxonomy" id="43782"/>
    <lineage>
        <taxon>Eukaryota</taxon>
        <taxon>Viridiplantae</taxon>
        <taxon>Streptophyta</taxon>
        <taxon>Embryophyta</taxon>
        <taxon>Tracheophyta</taxon>
        <taxon>Spermatophyta</taxon>
        <taxon>Magnoliopsida</taxon>
        <taxon>eudicotyledons</taxon>
        <taxon>Gunneridae</taxon>
        <taxon>Pentapetalae</taxon>
        <taxon>rosids</taxon>
        <taxon>malvids</taxon>
        <taxon>Sapindales</taxon>
        <taxon>Sapindaceae</taxon>
        <taxon>Hippocastanoideae</taxon>
        <taxon>Acereae</taxon>
        <taxon>Dipteronia</taxon>
    </lineage>
</organism>
<evidence type="ECO:0000313" key="2">
    <source>
        <dbReference type="EMBL" id="KAK3200245.1"/>
    </source>
</evidence>
<sequence>MKGVAVEAIGASGGLISMWNEEFFKAEACISNQRCIILSASVETEQRDLWGFVVNAQQSCSDPWVVAGDFNTVLDMSERVGEWYNMGSIRSFNRFLLRSNTIDIPMHGSKFTCSNNRDHEAWARLDRFLLSPIILSWLPNII</sequence>
<dbReference type="AlphaFoldDB" id="A0AAE0E0W0"/>
<dbReference type="Gene3D" id="3.60.10.10">
    <property type="entry name" value="Endonuclease/exonuclease/phosphatase"/>
    <property type="match status" value="1"/>
</dbReference>
<evidence type="ECO:0000313" key="3">
    <source>
        <dbReference type="Proteomes" id="UP001281410"/>
    </source>
</evidence>
<gene>
    <name evidence="2" type="ORF">Dsin_023660</name>
</gene>
<name>A0AAE0E0W0_9ROSI</name>
<feature type="domain" description="Endonuclease/exonuclease/phosphatase" evidence="1">
    <location>
        <begin position="43"/>
        <end position="132"/>
    </location>
</feature>
<evidence type="ECO:0000259" key="1">
    <source>
        <dbReference type="Pfam" id="PF03372"/>
    </source>
</evidence>
<dbReference type="GO" id="GO:0003824">
    <property type="term" value="F:catalytic activity"/>
    <property type="evidence" value="ECO:0007669"/>
    <property type="project" value="InterPro"/>
</dbReference>
<dbReference type="EMBL" id="JANJYJ010000007">
    <property type="protein sequence ID" value="KAK3200245.1"/>
    <property type="molecule type" value="Genomic_DNA"/>
</dbReference>
<accession>A0AAE0E0W0</accession>
<dbReference type="Pfam" id="PF03372">
    <property type="entry name" value="Exo_endo_phos"/>
    <property type="match status" value="1"/>
</dbReference>
<dbReference type="InterPro" id="IPR005135">
    <property type="entry name" value="Endo/exonuclease/phosphatase"/>
</dbReference>
<dbReference type="Proteomes" id="UP001281410">
    <property type="component" value="Unassembled WGS sequence"/>
</dbReference>
<dbReference type="PANTHER" id="PTHR33710:SF64">
    <property type="entry name" value="ENDONUCLEASE_EXONUCLEASE_PHOSPHATASE DOMAIN-CONTAINING PROTEIN"/>
    <property type="match status" value="1"/>
</dbReference>
<keyword evidence="3" id="KW-1185">Reference proteome</keyword>
<dbReference type="PANTHER" id="PTHR33710">
    <property type="entry name" value="BNAC02G09200D PROTEIN"/>
    <property type="match status" value="1"/>
</dbReference>
<proteinExistence type="predicted"/>
<comment type="caution">
    <text evidence="2">The sequence shown here is derived from an EMBL/GenBank/DDBJ whole genome shotgun (WGS) entry which is preliminary data.</text>
</comment>
<reference evidence="2" key="1">
    <citation type="journal article" date="2023" name="Plant J.">
        <title>Genome sequences and population genomics provide insights into the demographic history, inbreeding, and mutation load of two 'living fossil' tree species of Dipteronia.</title>
        <authorList>
            <person name="Feng Y."/>
            <person name="Comes H.P."/>
            <person name="Chen J."/>
            <person name="Zhu S."/>
            <person name="Lu R."/>
            <person name="Zhang X."/>
            <person name="Li P."/>
            <person name="Qiu J."/>
            <person name="Olsen K.M."/>
            <person name="Qiu Y."/>
        </authorList>
    </citation>
    <scope>NUCLEOTIDE SEQUENCE</scope>
    <source>
        <strain evidence="2">NBL</strain>
    </source>
</reference>